<dbReference type="EMBL" id="CM042884">
    <property type="protein sequence ID" value="KAI4370610.1"/>
    <property type="molecule type" value="Genomic_DNA"/>
</dbReference>
<protein>
    <submittedName>
        <fullName evidence="1">Uncharacterized protein</fullName>
    </submittedName>
</protein>
<evidence type="ECO:0000313" key="2">
    <source>
        <dbReference type="Proteomes" id="UP001057402"/>
    </source>
</evidence>
<sequence>MAKQAQIPRFGNWDKDDIPYSVYFDKARKGRSSTGINPNDPEENREASEGKEAAKDGSSSDLDSHSSEDSIRICATTPERLSCPGKQRGNGGASYRLARFDSSLPYIEATPGAPQAGQDESTFNNMDSIKNVDKLSSSERKHPKFSSHGAQNQQHQRRSSASKIRISTDNEVPAYTESQKDKRRSKMNYNPEETCNAFWFPKGSPGNDRDISPKMPSGPNPGNSRWSSLSVHQHSHEISAGYYEEGHTRMRTPVISRTPESRSNMPMRSRTPESRSNTPVRSRAPESRSNTPVRSRTPEYRINTSARSRTPEKETNRTNPQYPPLQDSHHKIITDYRNSTLRSSSTNSSSSRRNMDIRRSNLNEPSCSPYQRSPSAPAFTRWDETSAEGYSNTFNKGKQEKETKSVDNRPAPTVPVIPANNQGNQNHPKEGGLFSCLKASCCLFPDKKE</sequence>
<comment type="caution">
    <text evidence="1">The sequence shown here is derived from an EMBL/GenBank/DDBJ whole genome shotgun (WGS) entry which is preliminary data.</text>
</comment>
<proteinExistence type="predicted"/>
<reference evidence="2" key="1">
    <citation type="journal article" date="2023" name="Front. Plant Sci.">
        <title>Chromosomal-level genome assembly of Melastoma candidum provides insights into trichome evolution.</title>
        <authorList>
            <person name="Zhong Y."/>
            <person name="Wu W."/>
            <person name="Sun C."/>
            <person name="Zou P."/>
            <person name="Liu Y."/>
            <person name="Dai S."/>
            <person name="Zhou R."/>
        </authorList>
    </citation>
    <scope>NUCLEOTIDE SEQUENCE [LARGE SCALE GENOMIC DNA]</scope>
</reference>
<name>A0ACB9QVZ6_9MYRT</name>
<accession>A0ACB9QVZ6</accession>
<organism evidence="1 2">
    <name type="scientific">Melastoma candidum</name>
    <dbReference type="NCBI Taxonomy" id="119954"/>
    <lineage>
        <taxon>Eukaryota</taxon>
        <taxon>Viridiplantae</taxon>
        <taxon>Streptophyta</taxon>
        <taxon>Embryophyta</taxon>
        <taxon>Tracheophyta</taxon>
        <taxon>Spermatophyta</taxon>
        <taxon>Magnoliopsida</taxon>
        <taxon>eudicotyledons</taxon>
        <taxon>Gunneridae</taxon>
        <taxon>Pentapetalae</taxon>
        <taxon>rosids</taxon>
        <taxon>malvids</taxon>
        <taxon>Myrtales</taxon>
        <taxon>Melastomataceae</taxon>
        <taxon>Melastomatoideae</taxon>
        <taxon>Melastomateae</taxon>
        <taxon>Melastoma</taxon>
    </lineage>
</organism>
<gene>
    <name evidence="1" type="ORF">MLD38_018946</name>
</gene>
<dbReference type="Proteomes" id="UP001057402">
    <property type="component" value="Chromosome 5"/>
</dbReference>
<keyword evidence="2" id="KW-1185">Reference proteome</keyword>
<evidence type="ECO:0000313" key="1">
    <source>
        <dbReference type="EMBL" id="KAI4370610.1"/>
    </source>
</evidence>